<dbReference type="PANTHER" id="PTHR48420:SF1">
    <property type="entry name" value="NON-HAEM DIOXYGENASE N-TERMINAL DOMAIN-CONTAINING PROTEIN"/>
    <property type="match status" value="1"/>
</dbReference>
<evidence type="ECO:0000313" key="3">
    <source>
        <dbReference type="EMBL" id="QED29830.1"/>
    </source>
</evidence>
<feature type="domain" description="Isopenicillin N synthase-like Fe(2+) 2OG dioxygenase" evidence="1">
    <location>
        <begin position="287"/>
        <end position="334"/>
    </location>
</feature>
<feature type="domain" description="Non-haem dioxygenase N-terminal" evidence="2">
    <location>
        <begin position="41"/>
        <end position="166"/>
    </location>
</feature>
<evidence type="ECO:0000313" key="4">
    <source>
        <dbReference type="Proteomes" id="UP000321595"/>
    </source>
</evidence>
<evidence type="ECO:0000259" key="2">
    <source>
        <dbReference type="Pfam" id="PF14226"/>
    </source>
</evidence>
<accession>A0A5B8XWB2</accession>
<dbReference type="Pfam" id="PF03171">
    <property type="entry name" value="2OG-FeII_Oxy"/>
    <property type="match status" value="1"/>
</dbReference>
<name>A0A5B8XWB2_9DELT</name>
<organism evidence="3 4">
    <name type="scientific">Microvenator marinus</name>
    <dbReference type="NCBI Taxonomy" id="2600177"/>
    <lineage>
        <taxon>Bacteria</taxon>
        <taxon>Deltaproteobacteria</taxon>
        <taxon>Bradymonadales</taxon>
        <taxon>Microvenatoraceae</taxon>
        <taxon>Microvenator</taxon>
    </lineage>
</organism>
<dbReference type="AlphaFoldDB" id="A0A5B8XWB2"/>
<dbReference type="InterPro" id="IPR026992">
    <property type="entry name" value="DIOX_N"/>
</dbReference>
<dbReference type="SUPFAM" id="SSF51197">
    <property type="entry name" value="Clavaminate synthase-like"/>
    <property type="match status" value="1"/>
</dbReference>
<dbReference type="OrthoDB" id="21825at2"/>
<dbReference type="Gene3D" id="2.60.120.330">
    <property type="entry name" value="B-lactam Antibiotic, Isopenicillin N Synthase, Chain"/>
    <property type="match status" value="1"/>
</dbReference>
<evidence type="ECO:0000259" key="1">
    <source>
        <dbReference type="Pfam" id="PF03171"/>
    </source>
</evidence>
<gene>
    <name evidence="3" type="ORF">FRD01_21870</name>
</gene>
<proteinExistence type="predicted"/>
<dbReference type="PANTHER" id="PTHR48420">
    <property type="entry name" value="NON-HAEM DIOXYGENASE N-TERMINAL DOMAIN-CONTAINING PROTEIN"/>
    <property type="match status" value="1"/>
</dbReference>
<reference evidence="3 4" key="1">
    <citation type="submission" date="2019-08" db="EMBL/GenBank/DDBJ databases">
        <authorList>
            <person name="Liang Q."/>
        </authorList>
    </citation>
    <scope>NUCLEOTIDE SEQUENCE [LARGE SCALE GENOMIC DNA]</scope>
    <source>
        <strain evidence="3 4">V1718</strain>
    </source>
</reference>
<dbReference type="Proteomes" id="UP000321595">
    <property type="component" value="Chromosome"/>
</dbReference>
<protein>
    <submittedName>
        <fullName evidence="3">Isopenicillin N synthase family oxygenase</fullName>
    </submittedName>
</protein>
<dbReference type="InterPro" id="IPR027443">
    <property type="entry name" value="IPNS-like_sf"/>
</dbReference>
<dbReference type="InterPro" id="IPR044861">
    <property type="entry name" value="IPNS-like_FE2OG_OXY"/>
</dbReference>
<dbReference type="EMBL" id="CP042467">
    <property type="protein sequence ID" value="QED29830.1"/>
    <property type="molecule type" value="Genomic_DNA"/>
</dbReference>
<dbReference type="KEGG" id="bbae:FRD01_21870"/>
<keyword evidence="4" id="KW-1185">Reference proteome</keyword>
<sequence length="399" mass="43864">MRGQLRDILNTKTAYGFKSGSGTIIGCPATYPKIGASAVSIPVVDLQDLSSPTLEHQEAAAQAILEGFGKYGLVYIKNHGIEDADLTRFYDSFLEFTSRPVEEKEKVSMPEIWYQRGWTPPETEQAVVAGGQPDFKECYFMAPEPLDPSAATEYPEVYAQNVWPENAEVFQKSYELIGHQLHEIGLFLLRGAAKALGLEPFRFEQAVYGGPHVTRSLRYLPLKDDQVNTGILWGEEHTDFNLLTLLPGGRFLDPSGSYCPKPDSSSGLYLRTRGDEKNPDGELLAGSAPAGCIVAQVGQELEILTGGQFLATPHVIKAPSTPGYSRVSMAHFIHLHAHQVLSPLPKFRTDDALRAYSPPVLAGTYGMKTLVDIGLAPTDVLNHLGYRHYDRLSTIRAKS</sequence>
<dbReference type="Pfam" id="PF14226">
    <property type="entry name" value="DIOX_N"/>
    <property type="match status" value="1"/>
</dbReference>